<dbReference type="PRINTS" id="PR00455">
    <property type="entry name" value="HTHTETR"/>
</dbReference>
<organism evidence="6 7">
    <name type="scientific">Actinocatenispora thailandica</name>
    <dbReference type="NCBI Taxonomy" id="227318"/>
    <lineage>
        <taxon>Bacteria</taxon>
        <taxon>Bacillati</taxon>
        <taxon>Actinomycetota</taxon>
        <taxon>Actinomycetes</taxon>
        <taxon>Micromonosporales</taxon>
        <taxon>Micromonosporaceae</taxon>
        <taxon>Actinocatenispora</taxon>
    </lineage>
</organism>
<keyword evidence="3" id="KW-0804">Transcription</keyword>
<reference evidence="6 7" key="1">
    <citation type="submission" date="2020-08" db="EMBL/GenBank/DDBJ databases">
        <title>Whole genome shotgun sequence of Actinocatenispora thailandica NBRC 105041.</title>
        <authorList>
            <person name="Komaki H."/>
            <person name="Tamura T."/>
        </authorList>
    </citation>
    <scope>NUCLEOTIDE SEQUENCE [LARGE SCALE GENOMIC DNA]</scope>
    <source>
        <strain evidence="6 7">NBRC 105041</strain>
    </source>
</reference>
<dbReference type="Proteomes" id="UP000611640">
    <property type="component" value="Chromosome"/>
</dbReference>
<dbReference type="PROSITE" id="PS50977">
    <property type="entry name" value="HTH_TETR_2"/>
    <property type="match status" value="1"/>
</dbReference>
<dbReference type="SUPFAM" id="SSF48498">
    <property type="entry name" value="Tetracyclin repressor-like, C-terminal domain"/>
    <property type="match status" value="1"/>
</dbReference>
<evidence type="ECO:0000256" key="2">
    <source>
        <dbReference type="ARBA" id="ARBA00023125"/>
    </source>
</evidence>
<evidence type="ECO:0000313" key="6">
    <source>
        <dbReference type="EMBL" id="BCJ35510.1"/>
    </source>
</evidence>
<evidence type="ECO:0000256" key="3">
    <source>
        <dbReference type="ARBA" id="ARBA00023163"/>
    </source>
</evidence>
<dbReference type="KEGG" id="atl:Athai_30130"/>
<gene>
    <name evidence="6" type="ORF">Athai_30130</name>
</gene>
<evidence type="ECO:0000259" key="5">
    <source>
        <dbReference type="PROSITE" id="PS50977"/>
    </source>
</evidence>
<dbReference type="InterPro" id="IPR011075">
    <property type="entry name" value="TetR_C"/>
</dbReference>
<evidence type="ECO:0000313" key="7">
    <source>
        <dbReference type="Proteomes" id="UP000611640"/>
    </source>
</evidence>
<dbReference type="RefSeq" id="WP_203962035.1">
    <property type="nucleotide sequence ID" value="NZ_AP023355.1"/>
</dbReference>
<protein>
    <submittedName>
        <fullName evidence="6">TetR family transcriptional regulator</fullName>
    </submittedName>
</protein>
<feature type="DNA-binding region" description="H-T-H motif" evidence="4">
    <location>
        <begin position="31"/>
        <end position="50"/>
    </location>
</feature>
<accession>A0A7R7DPZ3</accession>
<name>A0A7R7DPZ3_9ACTN</name>
<evidence type="ECO:0000256" key="4">
    <source>
        <dbReference type="PROSITE-ProRule" id="PRU00335"/>
    </source>
</evidence>
<feature type="domain" description="HTH tetR-type" evidence="5">
    <location>
        <begin position="8"/>
        <end position="68"/>
    </location>
</feature>
<dbReference type="AlphaFoldDB" id="A0A7R7DPZ3"/>
<keyword evidence="7" id="KW-1185">Reference proteome</keyword>
<sequence>MAERTPRGTARDRLVETTAAVIYRRGVTATGVDTITAAATVSKPTLYAHFRSKSELVTAALARQAETRRDGLTGYLAGIADRPPAERILAVFDWLRDWHRDAGARGCAFLNAAAELVESDDAAARQVIREHKRWWADTFAELAGEAGARDPARIGEQLLLVLDGANARVLVEGDAAAFDTGRQLAALVLAAGLPR</sequence>
<keyword evidence="2 4" id="KW-0238">DNA-binding</keyword>
<proteinExistence type="predicted"/>
<dbReference type="InterPro" id="IPR009057">
    <property type="entry name" value="Homeodomain-like_sf"/>
</dbReference>
<dbReference type="Pfam" id="PF00440">
    <property type="entry name" value="TetR_N"/>
    <property type="match status" value="1"/>
</dbReference>
<keyword evidence="1" id="KW-0805">Transcription regulation</keyword>
<dbReference type="EMBL" id="AP023355">
    <property type="protein sequence ID" value="BCJ35510.1"/>
    <property type="molecule type" value="Genomic_DNA"/>
</dbReference>
<dbReference type="Gene3D" id="1.10.357.10">
    <property type="entry name" value="Tetracycline Repressor, domain 2"/>
    <property type="match status" value="1"/>
</dbReference>
<dbReference type="SUPFAM" id="SSF46689">
    <property type="entry name" value="Homeodomain-like"/>
    <property type="match status" value="1"/>
</dbReference>
<dbReference type="PANTHER" id="PTHR47506:SF1">
    <property type="entry name" value="HTH-TYPE TRANSCRIPTIONAL REGULATOR YJDC"/>
    <property type="match status" value="1"/>
</dbReference>
<dbReference type="PANTHER" id="PTHR47506">
    <property type="entry name" value="TRANSCRIPTIONAL REGULATORY PROTEIN"/>
    <property type="match status" value="1"/>
</dbReference>
<dbReference type="GO" id="GO:0003677">
    <property type="term" value="F:DNA binding"/>
    <property type="evidence" value="ECO:0007669"/>
    <property type="project" value="UniProtKB-UniRule"/>
</dbReference>
<dbReference type="InterPro" id="IPR036271">
    <property type="entry name" value="Tet_transcr_reg_TetR-rel_C_sf"/>
</dbReference>
<dbReference type="InterPro" id="IPR001647">
    <property type="entry name" value="HTH_TetR"/>
</dbReference>
<dbReference type="Pfam" id="PF16925">
    <property type="entry name" value="TetR_C_13"/>
    <property type="match status" value="1"/>
</dbReference>
<evidence type="ECO:0000256" key="1">
    <source>
        <dbReference type="ARBA" id="ARBA00023015"/>
    </source>
</evidence>